<evidence type="ECO:0000313" key="4">
    <source>
        <dbReference type="EMBL" id="MFC5863807.1"/>
    </source>
</evidence>
<comment type="similarity">
    <text evidence="1">Belongs to the metallo-dependent hydrolases superfamily. TatD-type hydrolase family.</text>
</comment>
<reference evidence="5" key="1">
    <citation type="journal article" date="2019" name="Int. J. Syst. Evol. Microbiol.">
        <title>The Global Catalogue of Microorganisms (GCM) 10K type strain sequencing project: providing services to taxonomists for standard genome sequencing and annotation.</title>
        <authorList>
            <consortium name="The Broad Institute Genomics Platform"/>
            <consortium name="The Broad Institute Genome Sequencing Center for Infectious Disease"/>
            <person name="Wu L."/>
            <person name="Ma J."/>
        </authorList>
    </citation>
    <scope>NUCLEOTIDE SEQUENCE [LARGE SCALE GENOMIC DNA]</scope>
    <source>
        <strain evidence="5">JCM 4087</strain>
    </source>
</reference>
<keyword evidence="3 4" id="KW-0378">Hydrolase</keyword>
<dbReference type="RefSeq" id="WP_263342413.1">
    <property type="nucleotide sequence ID" value="NZ_JAGSYH010000012.1"/>
</dbReference>
<dbReference type="PIRSF" id="PIRSF005902">
    <property type="entry name" value="DNase_TatD"/>
    <property type="match status" value="1"/>
</dbReference>
<proteinExistence type="inferred from homology"/>
<comment type="caution">
    <text evidence="4">The sequence shown here is derived from an EMBL/GenBank/DDBJ whole genome shotgun (WGS) entry which is preliminary data.</text>
</comment>
<name>A0ABW1EJ51_9BACT</name>
<dbReference type="Gene3D" id="3.20.20.140">
    <property type="entry name" value="Metal-dependent hydrolases"/>
    <property type="match status" value="1"/>
</dbReference>
<keyword evidence="2" id="KW-0479">Metal-binding</keyword>
<accession>A0ABW1EJ51</accession>
<keyword evidence="5" id="KW-1185">Reference proteome</keyword>
<evidence type="ECO:0000313" key="5">
    <source>
        <dbReference type="Proteomes" id="UP001596091"/>
    </source>
</evidence>
<gene>
    <name evidence="4" type="ORF">ACFPT7_15975</name>
</gene>
<dbReference type="PROSITE" id="PS01137">
    <property type="entry name" value="TATD_1"/>
    <property type="match status" value="1"/>
</dbReference>
<dbReference type="InterPro" id="IPR001130">
    <property type="entry name" value="TatD-like"/>
</dbReference>
<dbReference type="EC" id="3.1.-.-" evidence="4"/>
<organism evidence="4 5">
    <name type="scientific">Acidicapsa dinghuensis</name>
    <dbReference type="NCBI Taxonomy" id="2218256"/>
    <lineage>
        <taxon>Bacteria</taxon>
        <taxon>Pseudomonadati</taxon>
        <taxon>Acidobacteriota</taxon>
        <taxon>Terriglobia</taxon>
        <taxon>Terriglobales</taxon>
        <taxon>Acidobacteriaceae</taxon>
        <taxon>Acidicapsa</taxon>
    </lineage>
</organism>
<dbReference type="Pfam" id="PF01026">
    <property type="entry name" value="TatD_DNase"/>
    <property type="match status" value="1"/>
</dbReference>
<dbReference type="GO" id="GO:0016787">
    <property type="term" value="F:hydrolase activity"/>
    <property type="evidence" value="ECO:0007669"/>
    <property type="project" value="UniProtKB-KW"/>
</dbReference>
<dbReference type="EMBL" id="JBHSPH010000006">
    <property type="protein sequence ID" value="MFC5863807.1"/>
    <property type="molecule type" value="Genomic_DNA"/>
</dbReference>
<dbReference type="PANTHER" id="PTHR46124:SF2">
    <property type="entry name" value="D-AMINOACYL-TRNA DEACYLASE"/>
    <property type="match status" value="1"/>
</dbReference>
<sequence>MLVDSHAHLDSDSFTAELPEILNRAGEAGVGAILAIGIGEGPAEMHQALDICRRYNAADSKLPRLYASAGIYPHSTTEADDAAFAKLDVLLAEPEVIACGEIGLDYYHQGAPHDVQKRAFIQQMEIAARRNRPILIHCRPNDGDDQCWEDTLALLAEHWRVTGSDGESVGGILHCFSGEWSYAERAMELGFMISFAGHLTYPKSLVLQEVAAKVPLDRILVETDAPYLAPVPYRGQRNEPAYVAQTARFLADLRGISLEELASVTTKNFERLFRLPPGM</sequence>
<dbReference type="InterPro" id="IPR032466">
    <property type="entry name" value="Metal_Hydrolase"/>
</dbReference>
<dbReference type="Proteomes" id="UP001596091">
    <property type="component" value="Unassembled WGS sequence"/>
</dbReference>
<dbReference type="InterPro" id="IPR015991">
    <property type="entry name" value="TatD/YcfH-like"/>
</dbReference>
<dbReference type="InterPro" id="IPR018228">
    <property type="entry name" value="DNase_TatD-rel_CS"/>
</dbReference>
<dbReference type="NCBIfam" id="TIGR00010">
    <property type="entry name" value="YchF/TatD family DNA exonuclease"/>
    <property type="match status" value="1"/>
</dbReference>
<evidence type="ECO:0000256" key="1">
    <source>
        <dbReference type="ARBA" id="ARBA00009275"/>
    </source>
</evidence>
<evidence type="ECO:0000256" key="3">
    <source>
        <dbReference type="ARBA" id="ARBA00022801"/>
    </source>
</evidence>
<evidence type="ECO:0000256" key="2">
    <source>
        <dbReference type="ARBA" id="ARBA00022723"/>
    </source>
</evidence>
<protein>
    <submittedName>
        <fullName evidence="4">TatD family hydrolase</fullName>
        <ecNumber evidence="4">3.1.-.-</ecNumber>
    </submittedName>
</protein>
<dbReference type="SUPFAM" id="SSF51556">
    <property type="entry name" value="Metallo-dependent hydrolases"/>
    <property type="match status" value="1"/>
</dbReference>
<dbReference type="CDD" id="cd01310">
    <property type="entry name" value="TatD_DNAse"/>
    <property type="match status" value="1"/>
</dbReference>
<dbReference type="PROSITE" id="PS01091">
    <property type="entry name" value="TATD_3"/>
    <property type="match status" value="1"/>
</dbReference>
<dbReference type="PANTHER" id="PTHR46124">
    <property type="entry name" value="D-AMINOACYL-TRNA DEACYLASE"/>
    <property type="match status" value="1"/>
</dbReference>